<keyword evidence="2" id="KW-0238">DNA-binding</keyword>
<evidence type="ECO:0000256" key="1">
    <source>
        <dbReference type="ARBA" id="ARBA00023015"/>
    </source>
</evidence>
<reference evidence="5 6" key="1">
    <citation type="submission" date="2019-03" db="EMBL/GenBank/DDBJ databases">
        <title>This is whole genome sequence of Paenibacillus sp MS74 strain.</title>
        <authorList>
            <person name="Trinh H.N."/>
        </authorList>
    </citation>
    <scope>NUCLEOTIDE SEQUENCE [LARGE SCALE GENOMIC DNA]</scope>
    <source>
        <strain evidence="5 6">MS74</strain>
    </source>
</reference>
<dbReference type="CDD" id="cd06267">
    <property type="entry name" value="PBP1_LacI_sugar_binding-like"/>
    <property type="match status" value="1"/>
</dbReference>
<dbReference type="SUPFAM" id="SSF47413">
    <property type="entry name" value="lambda repressor-like DNA-binding domains"/>
    <property type="match status" value="1"/>
</dbReference>
<dbReference type="Pfam" id="PF00356">
    <property type="entry name" value="LacI"/>
    <property type="match status" value="1"/>
</dbReference>
<dbReference type="InterPro" id="IPR000843">
    <property type="entry name" value="HTH_LacI"/>
</dbReference>
<dbReference type="Gene3D" id="3.40.50.2300">
    <property type="match status" value="2"/>
</dbReference>
<dbReference type="EMBL" id="SMRT01000017">
    <property type="protein sequence ID" value="TDF93266.1"/>
    <property type="molecule type" value="Genomic_DNA"/>
</dbReference>
<name>A0A4R5KDI8_9BACL</name>
<sequence length="346" mass="38847">MRNRVTQKHIAKAANVSVNTVSLALNGSKRISEDTRTAIIRTAEEMNYIPNQIARSLVKRRSQMVGVLLTELRNPIFMEIAQQIERNLFALGFSMILMTTDKNPESEAKSIDFLISHQVDGILMFPALNYNFEKIRKIRNTGIPIIFLSAGEHDTPTDAVFVNRIKGAYKATLHLARLGHRRIAFILDGMTPNGEKLLGYKLALQEMDIPFDPELVVTTRQVGYRQGYDAAGYLVNLHQPTAILGSRDSVALGALRWCRQQGMRVPEDMAIVGYDGVEFSQYAEVPLTTVLYNVEEVARCSVNLMFQLLDSRNLMSSLTPVKMEIEPELAIRESCGMSKRKGNTKP</sequence>
<keyword evidence="3" id="KW-0804">Transcription</keyword>
<organism evidence="5 6">
    <name type="scientific">Paenibacillus piri</name>
    <dbReference type="NCBI Taxonomy" id="2547395"/>
    <lineage>
        <taxon>Bacteria</taxon>
        <taxon>Bacillati</taxon>
        <taxon>Bacillota</taxon>
        <taxon>Bacilli</taxon>
        <taxon>Bacillales</taxon>
        <taxon>Paenibacillaceae</taxon>
        <taxon>Paenibacillus</taxon>
    </lineage>
</organism>
<protein>
    <submittedName>
        <fullName evidence="5">LacI family transcriptional regulator</fullName>
    </submittedName>
</protein>
<evidence type="ECO:0000313" key="6">
    <source>
        <dbReference type="Proteomes" id="UP000295636"/>
    </source>
</evidence>
<dbReference type="GO" id="GO:0003700">
    <property type="term" value="F:DNA-binding transcription factor activity"/>
    <property type="evidence" value="ECO:0007669"/>
    <property type="project" value="TreeGrafter"/>
</dbReference>
<evidence type="ECO:0000259" key="4">
    <source>
        <dbReference type="PROSITE" id="PS50932"/>
    </source>
</evidence>
<dbReference type="InterPro" id="IPR046335">
    <property type="entry name" value="LacI/GalR-like_sensor"/>
</dbReference>
<dbReference type="SUPFAM" id="SSF53822">
    <property type="entry name" value="Periplasmic binding protein-like I"/>
    <property type="match status" value="1"/>
</dbReference>
<dbReference type="GO" id="GO:0000976">
    <property type="term" value="F:transcription cis-regulatory region binding"/>
    <property type="evidence" value="ECO:0007669"/>
    <property type="project" value="TreeGrafter"/>
</dbReference>
<keyword evidence="6" id="KW-1185">Reference proteome</keyword>
<evidence type="ECO:0000256" key="2">
    <source>
        <dbReference type="ARBA" id="ARBA00023125"/>
    </source>
</evidence>
<keyword evidence="1" id="KW-0805">Transcription regulation</keyword>
<dbReference type="SMART" id="SM00354">
    <property type="entry name" value="HTH_LACI"/>
    <property type="match status" value="1"/>
</dbReference>
<feature type="domain" description="HTH lacI-type" evidence="4">
    <location>
        <begin position="5"/>
        <end position="59"/>
    </location>
</feature>
<proteinExistence type="predicted"/>
<dbReference type="CDD" id="cd01392">
    <property type="entry name" value="HTH_LacI"/>
    <property type="match status" value="1"/>
</dbReference>
<accession>A0A4R5KDI8</accession>
<dbReference type="Proteomes" id="UP000295636">
    <property type="component" value="Unassembled WGS sequence"/>
</dbReference>
<comment type="caution">
    <text evidence="5">The sequence shown here is derived from an EMBL/GenBank/DDBJ whole genome shotgun (WGS) entry which is preliminary data.</text>
</comment>
<dbReference type="PANTHER" id="PTHR30146:SF109">
    <property type="entry name" value="HTH-TYPE TRANSCRIPTIONAL REGULATOR GALS"/>
    <property type="match status" value="1"/>
</dbReference>
<dbReference type="AlphaFoldDB" id="A0A4R5KDI8"/>
<dbReference type="RefSeq" id="WP_133234330.1">
    <property type="nucleotide sequence ID" value="NZ_SMRT01000017.1"/>
</dbReference>
<dbReference type="Gene3D" id="1.10.260.40">
    <property type="entry name" value="lambda repressor-like DNA-binding domains"/>
    <property type="match status" value="1"/>
</dbReference>
<evidence type="ECO:0000313" key="5">
    <source>
        <dbReference type="EMBL" id="TDF93266.1"/>
    </source>
</evidence>
<evidence type="ECO:0000256" key="3">
    <source>
        <dbReference type="ARBA" id="ARBA00023163"/>
    </source>
</evidence>
<dbReference type="PROSITE" id="PS50932">
    <property type="entry name" value="HTH_LACI_2"/>
    <property type="match status" value="1"/>
</dbReference>
<dbReference type="OrthoDB" id="2528004at2"/>
<gene>
    <name evidence="5" type="ORF">E1757_27675</name>
</gene>
<dbReference type="Pfam" id="PF13377">
    <property type="entry name" value="Peripla_BP_3"/>
    <property type="match status" value="1"/>
</dbReference>
<dbReference type="PANTHER" id="PTHR30146">
    <property type="entry name" value="LACI-RELATED TRANSCRIPTIONAL REPRESSOR"/>
    <property type="match status" value="1"/>
</dbReference>
<dbReference type="InterPro" id="IPR028082">
    <property type="entry name" value="Peripla_BP_I"/>
</dbReference>
<dbReference type="InterPro" id="IPR010982">
    <property type="entry name" value="Lambda_DNA-bd_dom_sf"/>
</dbReference>